<feature type="region of interest" description="Disordered" evidence="3">
    <location>
        <begin position="1"/>
        <end position="314"/>
    </location>
</feature>
<dbReference type="Pfam" id="PF08243">
    <property type="entry name" value="SPT2"/>
    <property type="match status" value="1"/>
</dbReference>
<comment type="caution">
    <text evidence="4">The sequence shown here is derived from an EMBL/GenBank/DDBJ whole genome shotgun (WGS) entry which is preliminary data.</text>
</comment>
<feature type="compositionally biased region" description="Low complexity" evidence="3">
    <location>
        <begin position="272"/>
        <end position="281"/>
    </location>
</feature>
<feature type="compositionally biased region" description="Low complexity" evidence="3">
    <location>
        <begin position="160"/>
        <end position="173"/>
    </location>
</feature>
<dbReference type="Proteomes" id="UP001152592">
    <property type="component" value="Unassembled WGS sequence"/>
</dbReference>
<feature type="compositionally biased region" description="Basic and acidic residues" evidence="3">
    <location>
        <begin position="185"/>
        <end position="211"/>
    </location>
</feature>
<name>A0A9W4J5E4_9EURO</name>
<dbReference type="EMBL" id="CAJVPD010000231">
    <property type="protein sequence ID" value="CAG8375819.1"/>
    <property type="molecule type" value="Genomic_DNA"/>
</dbReference>
<proteinExistence type="inferred from homology"/>
<reference evidence="4" key="1">
    <citation type="submission" date="2021-07" db="EMBL/GenBank/DDBJ databases">
        <authorList>
            <person name="Branca A.L. A."/>
        </authorList>
    </citation>
    <scope>NUCLEOTIDE SEQUENCE</scope>
</reference>
<evidence type="ECO:0000313" key="5">
    <source>
        <dbReference type="Proteomes" id="UP001152592"/>
    </source>
</evidence>
<dbReference type="InterPro" id="IPR013256">
    <property type="entry name" value="Chromatin_SPT2"/>
</dbReference>
<dbReference type="AlphaFoldDB" id="A0A9W4J5E4"/>
<feature type="compositionally biased region" description="Low complexity" evidence="3">
    <location>
        <begin position="20"/>
        <end position="32"/>
    </location>
</feature>
<protein>
    <recommendedName>
        <fullName evidence="6">Chromatin SPT2</fullName>
    </recommendedName>
</protein>
<feature type="compositionally biased region" description="Basic and acidic residues" evidence="3">
    <location>
        <begin position="223"/>
        <end position="234"/>
    </location>
</feature>
<feature type="compositionally biased region" description="Basic and acidic residues" evidence="3">
    <location>
        <begin position="326"/>
        <end position="349"/>
    </location>
</feature>
<organism evidence="4 5">
    <name type="scientific">Penicillium salamii</name>
    <dbReference type="NCBI Taxonomy" id="1612424"/>
    <lineage>
        <taxon>Eukaryota</taxon>
        <taxon>Fungi</taxon>
        <taxon>Dikarya</taxon>
        <taxon>Ascomycota</taxon>
        <taxon>Pezizomycotina</taxon>
        <taxon>Eurotiomycetes</taxon>
        <taxon>Eurotiomycetidae</taxon>
        <taxon>Eurotiales</taxon>
        <taxon>Aspergillaceae</taxon>
        <taxon>Penicillium</taxon>
    </lineage>
</organism>
<feature type="compositionally biased region" description="Low complexity" evidence="3">
    <location>
        <begin position="297"/>
        <end position="309"/>
    </location>
</feature>
<keyword evidence="2" id="KW-0175">Coiled coil</keyword>
<feature type="compositionally biased region" description="Low complexity" evidence="3">
    <location>
        <begin position="92"/>
        <end position="104"/>
    </location>
</feature>
<feature type="region of interest" description="Disordered" evidence="3">
    <location>
        <begin position="326"/>
        <end position="359"/>
    </location>
</feature>
<evidence type="ECO:0000256" key="2">
    <source>
        <dbReference type="ARBA" id="ARBA00023054"/>
    </source>
</evidence>
<evidence type="ECO:0000313" key="4">
    <source>
        <dbReference type="EMBL" id="CAG8375819.1"/>
    </source>
</evidence>
<evidence type="ECO:0000256" key="3">
    <source>
        <dbReference type="SAM" id="MobiDB-lite"/>
    </source>
</evidence>
<gene>
    <name evidence="4" type="ORF">PSALAMII_LOCUS5144</name>
</gene>
<sequence>MSFLDSILSSIQTGKPSQPPLSQAPASPVPAAVHKKEERKPPVVRQVPPTSGNVGGTKRKAEDPLPHPSKPETKMPTRPAVAKSLAPVKPTVSPAPRAVPRPVSNINSRPVPSKPVLSKPASKSNASSATKAVPPSKVAAKPASTTAPVSSKPPPKGSFAAIMAQAKAAQDKAPVQVGMFKHQAGPKERLSKVERKRRQEEELAKEKEARSGKKPAPGPGGSAKDKLARKRDTEGPSYKGTAKPTQTPEPPSYRGTAGLPSNRGSHDRRNQSRNSRQNEYLGTDEEDEGEYGGYGGYDDYYSDASSDMEAGMDDVDREEAAALKFAKREDEEELRQEMAAKKEKLERQRKLTALASRKR</sequence>
<evidence type="ECO:0000256" key="1">
    <source>
        <dbReference type="ARBA" id="ARBA00006461"/>
    </source>
</evidence>
<feature type="compositionally biased region" description="Low complexity" evidence="3">
    <location>
        <begin position="118"/>
        <end position="145"/>
    </location>
</feature>
<dbReference type="OrthoDB" id="49151at2759"/>
<accession>A0A9W4J5E4</accession>
<comment type="similarity">
    <text evidence="1">Belongs to the SPT2 family.</text>
</comment>
<dbReference type="SMART" id="SM00784">
    <property type="entry name" value="SPT2"/>
    <property type="match status" value="1"/>
</dbReference>
<feature type="compositionally biased region" description="Basic and acidic residues" evidence="3">
    <location>
        <begin position="59"/>
        <end position="75"/>
    </location>
</feature>
<evidence type="ECO:0008006" key="6">
    <source>
        <dbReference type="Google" id="ProtNLM"/>
    </source>
</evidence>